<sequence>MGIKLKRAGAALLSLVFVMSAAAQAIPLTAAAAEGDVAVNTKSPGVPLLNAANYESSQVKDDFLYKTNGLLNPGYKFWLGQTNNLSSMPPSDLASAFSHKFTKQNDDSWWYASYVWQYVTDSSAPGFNDLINKGDITYEMSGKLSYDSHTNFFNHWLRRNDRATLTMYMKTYTAAIRFMKILQRSIRRLPTLPETHLRTGVNSNIDITRITFETIEITSDMVPEDDGNPIGVKTLTLPPNTADLCGNEFASTDITVTAPARQQEWLDTVAPSISAMGIIPEESYYGSDETKTVSGFCLPVQITDNRYADDIISAANADKYVSGANGVGDSAQAQESGKIILKDASDEKDGALYEYCVTSSQDVPSSESWAKARTGEELPFVQLENGNFIHIRLAEDSDRPVFEPVLTVKGYDYAGNFVEYKAEFDAPLYEKIAPTSEAELRYSADLNVAEAIGTAAAEDAGGIAELKYKAVVIGTDQDSVEKPQTPAPEEAQTDSSWQTVDTGGGRQAKIEFDIDGVMLEAGKNNFLYFYIYTMDRSGNTSVTVDEFNFNLLLPSFEISVPQGISDGKVSVSKLNKDDAKELGWTAATVRNIDAYGSINDNYIRTYGALYVALRDTRYNNKIGMFIDDLTDVNSALSVPSSAFEPVSKAPFENLEITDLLSQLAVSEDVPVYIDADVPMGYFDGAMTWDGWGLNFDSLDLVSSIGSTTNFVVNDYEMDSPDYIEGYKEKVRNTAESFSNYYGEVEMYTLVLDSVFTSQQNHDTPDDPVNAAKSWVQFLQTPESERSLAGRVTGEWGNPVKPAMVQKYVVKTARDDGDLSNPINTASMTSLRDASGHAISPSDPRLYEGAVCMTVRSPCALNRLTAYSLRSAYQTTVCPSGVSGI</sequence>
<keyword evidence="2" id="KW-0732">Signal</keyword>
<reference evidence="3" key="2">
    <citation type="journal article" date="2021" name="PeerJ">
        <title>Extensive microbial diversity within the chicken gut microbiome revealed by metagenomics and culture.</title>
        <authorList>
            <person name="Gilroy R."/>
            <person name="Ravi A."/>
            <person name="Getino M."/>
            <person name="Pursley I."/>
            <person name="Horton D.L."/>
            <person name="Alikhan N.F."/>
            <person name="Baker D."/>
            <person name="Gharbi K."/>
            <person name="Hall N."/>
            <person name="Watson M."/>
            <person name="Adriaenssens E.M."/>
            <person name="Foster-Nyarko E."/>
            <person name="Jarju S."/>
            <person name="Secka A."/>
            <person name="Antonio M."/>
            <person name="Oren A."/>
            <person name="Chaudhuri R.R."/>
            <person name="La Ragione R."/>
            <person name="Hildebrand F."/>
            <person name="Pallen M.J."/>
        </authorList>
    </citation>
    <scope>NUCLEOTIDE SEQUENCE</scope>
    <source>
        <strain evidence="3">CHK181-108</strain>
    </source>
</reference>
<accession>A0A9D1KQN3</accession>
<dbReference type="Proteomes" id="UP000824165">
    <property type="component" value="Unassembled WGS sequence"/>
</dbReference>
<evidence type="ECO:0000256" key="1">
    <source>
        <dbReference type="SAM" id="MobiDB-lite"/>
    </source>
</evidence>
<protein>
    <submittedName>
        <fullName evidence="3">Uncharacterized protein</fullName>
    </submittedName>
</protein>
<organism evidence="3 4">
    <name type="scientific">Candidatus Ornithomonoglobus intestinigallinarum</name>
    <dbReference type="NCBI Taxonomy" id="2840894"/>
    <lineage>
        <taxon>Bacteria</taxon>
        <taxon>Bacillati</taxon>
        <taxon>Bacillota</taxon>
        <taxon>Clostridia</taxon>
        <taxon>Candidatus Ornithomonoglobus</taxon>
    </lineage>
</organism>
<feature type="region of interest" description="Disordered" evidence="1">
    <location>
        <begin position="477"/>
        <end position="503"/>
    </location>
</feature>
<evidence type="ECO:0000256" key="2">
    <source>
        <dbReference type="SAM" id="SignalP"/>
    </source>
</evidence>
<dbReference type="EMBL" id="DVLU01000044">
    <property type="protein sequence ID" value="HIT85216.1"/>
    <property type="molecule type" value="Genomic_DNA"/>
</dbReference>
<name>A0A9D1KQN3_9FIRM</name>
<reference evidence="3" key="1">
    <citation type="submission" date="2020-10" db="EMBL/GenBank/DDBJ databases">
        <authorList>
            <person name="Gilroy R."/>
        </authorList>
    </citation>
    <scope>NUCLEOTIDE SEQUENCE</scope>
    <source>
        <strain evidence="3">CHK181-108</strain>
    </source>
</reference>
<feature type="chain" id="PRO_5038822229" evidence="2">
    <location>
        <begin position="26"/>
        <end position="884"/>
    </location>
</feature>
<proteinExistence type="predicted"/>
<dbReference type="AlphaFoldDB" id="A0A9D1KQN3"/>
<feature type="signal peptide" evidence="2">
    <location>
        <begin position="1"/>
        <end position="25"/>
    </location>
</feature>
<evidence type="ECO:0000313" key="3">
    <source>
        <dbReference type="EMBL" id="HIT85216.1"/>
    </source>
</evidence>
<evidence type="ECO:0000313" key="4">
    <source>
        <dbReference type="Proteomes" id="UP000824165"/>
    </source>
</evidence>
<comment type="caution">
    <text evidence="3">The sequence shown here is derived from an EMBL/GenBank/DDBJ whole genome shotgun (WGS) entry which is preliminary data.</text>
</comment>
<gene>
    <name evidence="3" type="ORF">IAA60_04820</name>
</gene>